<dbReference type="InterPro" id="IPR050459">
    <property type="entry name" value="WD_repeat_RBAP46/RBAP48/MSI1"/>
</dbReference>
<protein>
    <submittedName>
        <fullName evidence="6">Transcriptional modulator</fullName>
    </submittedName>
</protein>
<dbReference type="OrthoDB" id="427795at2759"/>
<evidence type="ECO:0000256" key="1">
    <source>
        <dbReference type="ARBA" id="ARBA00022574"/>
    </source>
</evidence>
<dbReference type="PANTHER" id="PTHR22850">
    <property type="entry name" value="WD40 REPEAT FAMILY"/>
    <property type="match status" value="1"/>
</dbReference>
<keyword evidence="7" id="KW-1185">Reference proteome</keyword>
<dbReference type="Gene3D" id="2.130.10.10">
    <property type="entry name" value="YVTN repeat-like/Quinoprotein amine dehydrogenase"/>
    <property type="match status" value="1"/>
</dbReference>
<dbReference type="FunFam" id="2.130.10.10:FF:000523">
    <property type="entry name" value="Transcriptional modulator"/>
    <property type="match status" value="1"/>
</dbReference>
<evidence type="ECO:0000256" key="3">
    <source>
        <dbReference type="ARBA" id="ARBA00023015"/>
    </source>
</evidence>
<dbReference type="Proteomes" id="UP000501346">
    <property type="component" value="Chromosome ScXVI"/>
</dbReference>
<dbReference type="SMART" id="SM00320">
    <property type="entry name" value="WD40"/>
    <property type="match status" value="4"/>
</dbReference>
<keyword evidence="3" id="KW-0805">Transcription regulation</keyword>
<evidence type="ECO:0000313" key="6">
    <source>
        <dbReference type="EMBL" id="QID82840.1"/>
    </source>
</evidence>
<evidence type="ECO:0000256" key="5">
    <source>
        <dbReference type="ARBA" id="ARBA00023254"/>
    </source>
</evidence>
<dbReference type="GO" id="GO:0003714">
    <property type="term" value="F:transcription corepressor activity"/>
    <property type="evidence" value="ECO:0007669"/>
    <property type="project" value="UniProtKB-ARBA"/>
</dbReference>
<dbReference type="InterPro" id="IPR036322">
    <property type="entry name" value="WD40_repeat_dom_sf"/>
</dbReference>
<dbReference type="InterPro" id="IPR015943">
    <property type="entry name" value="WD40/YVTN_repeat-like_dom_sf"/>
</dbReference>
<dbReference type="GO" id="GO:0005634">
    <property type="term" value="C:nucleus"/>
    <property type="evidence" value="ECO:0007669"/>
    <property type="project" value="UniProtKB-ARBA"/>
</dbReference>
<evidence type="ECO:0000256" key="4">
    <source>
        <dbReference type="ARBA" id="ARBA00023163"/>
    </source>
</evidence>
<name>A0A6C1E1N6_SACPS</name>
<keyword evidence="4" id="KW-0804">Transcription</keyword>
<reference evidence="6 7" key="1">
    <citation type="journal article" date="2019" name="BMC Genomics">
        <title>Chromosome level assembly and comparative genome analysis confirm lager-brewing yeasts originated from a single hybridization.</title>
        <authorList>
            <person name="Salazar A.N."/>
            <person name="Gorter de Vries A.R."/>
            <person name="van den Broek M."/>
            <person name="Brouwers N."/>
            <person name="de la Torre Cortes P."/>
            <person name="Kuijpers N.G.A."/>
            <person name="Daran J.G."/>
            <person name="Abeel T."/>
        </authorList>
    </citation>
    <scope>NUCLEOTIDE SEQUENCE [LARGE SCALE GENOMIC DNA]</scope>
    <source>
        <strain evidence="6 7">CBS 1483</strain>
    </source>
</reference>
<dbReference type="GO" id="GO:0045944">
    <property type="term" value="P:positive regulation of transcription by RNA polymerase II"/>
    <property type="evidence" value="ECO:0007669"/>
    <property type="project" value="UniProtKB-ARBA"/>
</dbReference>
<dbReference type="GO" id="GO:0051321">
    <property type="term" value="P:meiotic cell cycle"/>
    <property type="evidence" value="ECO:0007669"/>
    <property type="project" value="UniProtKB-KW"/>
</dbReference>
<evidence type="ECO:0000256" key="2">
    <source>
        <dbReference type="ARBA" id="ARBA00022737"/>
    </source>
</evidence>
<dbReference type="AlphaFoldDB" id="A0A6C1E1N6"/>
<organism evidence="6 7">
    <name type="scientific">Saccharomyces pastorianus</name>
    <name type="common">Lager yeast</name>
    <name type="synonym">Saccharomyces cerevisiae x Saccharomyces eubayanus</name>
    <dbReference type="NCBI Taxonomy" id="27292"/>
    <lineage>
        <taxon>Eukaryota</taxon>
        <taxon>Fungi</taxon>
        <taxon>Dikarya</taxon>
        <taxon>Ascomycota</taxon>
        <taxon>Saccharomycotina</taxon>
        <taxon>Saccharomycetes</taxon>
        <taxon>Saccharomycetales</taxon>
        <taxon>Saccharomycetaceae</taxon>
        <taxon>Saccharomyces</taxon>
    </lineage>
</organism>
<keyword evidence="2" id="KW-0677">Repeat</keyword>
<accession>A0A6C1E1N6</accession>
<dbReference type="SUPFAM" id="SSF50978">
    <property type="entry name" value="WD40 repeat-like"/>
    <property type="match status" value="1"/>
</dbReference>
<dbReference type="EMBL" id="CP048997">
    <property type="protein sequence ID" value="QID82840.1"/>
    <property type="molecule type" value="Genomic_DNA"/>
</dbReference>
<keyword evidence="5" id="KW-0469">Meiosis</keyword>
<keyword evidence="1" id="KW-0853">WD repeat</keyword>
<proteinExistence type="predicted"/>
<dbReference type="InterPro" id="IPR001680">
    <property type="entry name" value="WD40_rpt"/>
</dbReference>
<evidence type="ECO:0000313" key="7">
    <source>
        <dbReference type="Proteomes" id="UP000501346"/>
    </source>
</evidence>
<gene>
    <name evidence="6" type="primary">UME1_1</name>
    <name evidence="6" type="ORF">GRS66_005272</name>
</gene>
<sequence length="460" mass="51027">MSTLDIAEDNKIKNEEFKIWKKSIPSLYQHISSLKPIFGSGVDESPSTLRSIVFTNDSSCNKSKGVLSVPLLYSQGSEIFEVDCIVPLGLHYKKPESISEPLVQPDYTMESQKVEQTVLIPKWEFKGETIAKMIYVDNSEINVKVIALSTNGSLAWFREGVKSPVYTMMEPSTSLSSASSGNQNKPCVDFAISNDSKTLAVTKEKHLDNENATIKLIDNSGKIGEVLRTIPVPGIKNIQEIKFLNNQIFATCSDDGIIRFWGNEIDKKPLWILNDSLDGKTTCFAASPFVDTLFMTGTSGGALKVWDIRAVIALGDADAELNINQGHNKVNELFKVHHFYSEQVSKIEFSSISPMEVVTIGGLGNVYHWNFEPVFAIYNEINEDFQGIISDELEAESMAFYHTEGCRREIGENNKVNTVAYHKYIEDLVATVDSDGLLTVYKPFTGKVLDGSREVGAAKS</sequence>